<dbReference type="InterPro" id="IPR051262">
    <property type="entry name" value="SMP-30/CGR1_Lactonase"/>
</dbReference>
<dbReference type="Pfam" id="PF08450">
    <property type="entry name" value="SGL"/>
    <property type="match status" value="1"/>
</dbReference>
<evidence type="ECO:0000259" key="3">
    <source>
        <dbReference type="Pfam" id="PF08450"/>
    </source>
</evidence>
<dbReference type="SUPFAM" id="SSF63829">
    <property type="entry name" value="Calcium-dependent phosphotriesterase"/>
    <property type="match status" value="1"/>
</dbReference>
<feature type="domain" description="Rhamnogalacturonase A/B/Epimerase-like pectate lyase" evidence="4">
    <location>
        <begin position="25"/>
        <end position="219"/>
    </location>
</feature>
<dbReference type="GO" id="GO:0016787">
    <property type="term" value="F:hydrolase activity"/>
    <property type="evidence" value="ECO:0007669"/>
    <property type="project" value="UniProtKB-KW"/>
</dbReference>
<dbReference type="Pfam" id="PF12708">
    <property type="entry name" value="Pect-lyase_RHGA_epim"/>
    <property type="match status" value="2"/>
</dbReference>
<dbReference type="RefSeq" id="WP_249284325.1">
    <property type="nucleotide sequence ID" value="NZ_JACRSO010000001.1"/>
</dbReference>
<keyword evidence="2" id="KW-0378">Hydrolase</keyword>
<evidence type="ECO:0000256" key="1">
    <source>
        <dbReference type="ARBA" id="ARBA00008853"/>
    </source>
</evidence>
<name>A0A926CY53_9FIRM</name>
<reference evidence="5" key="1">
    <citation type="submission" date="2020-08" db="EMBL/GenBank/DDBJ databases">
        <title>Genome public.</title>
        <authorList>
            <person name="Liu C."/>
            <person name="Sun Q."/>
        </authorList>
    </citation>
    <scope>NUCLEOTIDE SEQUENCE</scope>
    <source>
        <strain evidence="5">NSJ-44</strain>
    </source>
</reference>
<dbReference type="PANTHER" id="PTHR47572:SF4">
    <property type="entry name" value="LACTONASE DRP35"/>
    <property type="match status" value="1"/>
</dbReference>
<evidence type="ECO:0000256" key="2">
    <source>
        <dbReference type="ARBA" id="ARBA00022801"/>
    </source>
</evidence>
<dbReference type="InterPro" id="IPR011050">
    <property type="entry name" value="Pectin_lyase_fold/virulence"/>
</dbReference>
<organism evidence="5 6">
    <name type="scientific">Luoshenia tenuis</name>
    <dbReference type="NCBI Taxonomy" id="2763654"/>
    <lineage>
        <taxon>Bacteria</taxon>
        <taxon>Bacillati</taxon>
        <taxon>Bacillota</taxon>
        <taxon>Clostridia</taxon>
        <taxon>Christensenellales</taxon>
        <taxon>Christensenellaceae</taxon>
        <taxon>Luoshenia</taxon>
    </lineage>
</organism>
<dbReference type="InterPro" id="IPR024535">
    <property type="entry name" value="RHGA/B-epi-like_pectate_lyase"/>
</dbReference>
<accession>A0A926CY53</accession>
<dbReference type="InterPro" id="IPR011042">
    <property type="entry name" value="6-blade_b-propeller_TolB-like"/>
</dbReference>
<comment type="similarity">
    <text evidence="1">Belongs to the SMP-30/CGR1 family.</text>
</comment>
<evidence type="ECO:0000259" key="4">
    <source>
        <dbReference type="Pfam" id="PF12708"/>
    </source>
</evidence>
<dbReference type="InterPro" id="IPR013658">
    <property type="entry name" value="SGL"/>
</dbReference>
<feature type="domain" description="SMP-30/Gluconolactonase/LRE-like region" evidence="3">
    <location>
        <begin position="874"/>
        <end position="962"/>
    </location>
</feature>
<keyword evidence="6" id="KW-1185">Reference proteome</keyword>
<dbReference type="AlphaFoldDB" id="A0A926CY53"/>
<proteinExistence type="inferred from homology"/>
<protein>
    <submittedName>
        <fullName evidence="5">SMP-30/gluconolactonase/LRE family protein</fullName>
    </submittedName>
</protein>
<evidence type="ECO:0000313" key="6">
    <source>
        <dbReference type="Proteomes" id="UP000654279"/>
    </source>
</evidence>
<dbReference type="InterPro" id="IPR012334">
    <property type="entry name" value="Pectin_lyas_fold"/>
</dbReference>
<dbReference type="Proteomes" id="UP000654279">
    <property type="component" value="Unassembled WGS sequence"/>
</dbReference>
<dbReference type="SUPFAM" id="SSF51126">
    <property type="entry name" value="Pectin lyase-like"/>
    <property type="match status" value="2"/>
</dbReference>
<dbReference type="Gene3D" id="2.160.20.10">
    <property type="entry name" value="Single-stranded right-handed beta-helix, Pectin lyase-like"/>
    <property type="match status" value="2"/>
</dbReference>
<gene>
    <name evidence="5" type="ORF">H8699_02415</name>
</gene>
<evidence type="ECO:0000313" key="5">
    <source>
        <dbReference type="EMBL" id="MBC8528293.1"/>
    </source>
</evidence>
<sequence length="972" mass="107236">MQSSKSFYLQAPKDPRAAYLTPENFPVRGDGVNDDTLGIQAAINQVKEEMGYGVVLIPEGTYRITRTLYVPKAVRLIGYGQNRPTFVLEDNAPGFDQDDPEDKGQSKYLLWYVDRVPKLGEAVRDANAGTFYSALVNVDLRLGKGNPSAVALRTHFAQHSFIAHVDIHIESGRAGMFDAGNEMEDVRFFGGDYGIISTRTSPSWPFVMVDTAFYGQRKAALCTQEVGLTAIRTHVKDTPVFAQTPDGFYEKLYVEDSVLENITDTALVISLEDNSVGQINLRNVACHNVPTLARFRASGKVCAGREGDYLITRFTHGLVQEGLGAHEEMRTLCEVSALSAPPVMPESDIPALPPVSAWVNLKDLGAKGDNCTDDTDVLEAALQKYDCLYLPQGWYIVTRPLKMRPGTRLIGLNPISTQLVVPDNCEAFGDVGAPLPLLEVAPGGQNILFGIGLNAGANNPRIVGCKWCAGAGSYMNDVKFVGGHGTMGWDGQNQPSYNANRTADPDIDRVWDYQYWSLWVAGGGGVFKDVWTASTFAAAGFYASDTHIPSRIYAMSIEHHCRNEVKFKNVRNWKVYGLQTEEEVAESRHCQPLELRDCANLLFANTYLFRVIWLYNPYPYAITTQGCRDIEFAGVHNFTQVKYTMDNLLFDRTSGLEVRPWQLSSLILGEKAEKRPPVTCPAVLNGLPQKLAGGFEFPDAITTDQKGNVYFSESRMRRIYRWDAAAQTLKLIWDAPFKPLGLAVDTLGNLLVACEFIIPKGATQGGRPVVGDKPNEPTSYGTWYRADAVVRMYAIDPENPEESVRPLPLQDMQGVAKVARAYYPGNRWRDSNDYLQKAVEPCEKCFVAPDGVTIIPYCYDLIRMSTLSPATPGAPFYAVDEYLKRTVRFDVDAKGALSNPQVVAERGEYSVAQDACGRLFVPNGQLYVYAADGAPLGWVDCPDRPSCVAFGGADGKTLYMTTRSGFYAVALA</sequence>
<dbReference type="PANTHER" id="PTHR47572">
    <property type="entry name" value="LIPOPROTEIN-RELATED"/>
    <property type="match status" value="1"/>
</dbReference>
<feature type="domain" description="Rhamnogalacturonase A/B/Epimerase-like pectate lyase" evidence="4">
    <location>
        <begin position="358"/>
        <end position="411"/>
    </location>
</feature>
<comment type="caution">
    <text evidence="5">The sequence shown here is derived from an EMBL/GenBank/DDBJ whole genome shotgun (WGS) entry which is preliminary data.</text>
</comment>
<dbReference type="Gene3D" id="2.120.10.30">
    <property type="entry name" value="TolB, C-terminal domain"/>
    <property type="match status" value="2"/>
</dbReference>
<dbReference type="EMBL" id="JACRSO010000001">
    <property type="protein sequence ID" value="MBC8528293.1"/>
    <property type="molecule type" value="Genomic_DNA"/>
</dbReference>